<protein>
    <recommendedName>
        <fullName evidence="1">Protein kinase domain-containing protein</fullName>
    </recommendedName>
</protein>
<evidence type="ECO:0000259" key="1">
    <source>
        <dbReference type="PROSITE" id="PS50011"/>
    </source>
</evidence>
<dbReference type="InterPro" id="IPR000719">
    <property type="entry name" value="Prot_kinase_dom"/>
</dbReference>
<dbReference type="SUPFAM" id="SSF56112">
    <property type="entry name" value="Protein kinase-like (PK-like)"/>
    <property type="match status" value="1"/>
</dbReference>
<dbReference type="RefSeq" id="WP_006070772.1">
    <property type="nucleotide sequence ID" value="NZ_CP033577.1"/>
</dbReference>
<dbReference type="InterPro" id="IPR008271">
    <property type="entry name" value="Ser/Thr_kinase_AS"/>
</dbReference>
<dbReference type="GO" id="GO:0004672">
    <property type="term" value="F:protein kinase activity"/>
    <property type="evidence" value="ECO:0007669"/>
    <property type="project" value="InterPro"/>
</dbReference>
<dbReference type="SMART" id="SM00220">
    <property type="entry name" value="S_TKc"/>
    <property type="match status" value="1"/>
</dbReference>
<dbReference type="InterPro" id="IPR011009">
    <property type="entry name" value="Kinase-like_dom_sf"/>
</dbReference>
<dbReference type="EMBL" id="CP033577">
    <property type="protein sequence ID" value="AYV20031.1"/>
    <property type="molecule type" value="Genomic_DNA"/>
</dbReference>
<sequence>MFRIEFRHDQQGLSLIASVLEVQPEDIEWHSDHVFECHSAKLGHLKGRLGRGITAKKQLLLEAELTALISPQNVSSRQSLTSLDETHLLLNTWIEGETLSQLARSNTPPVSWHHDIEQQILALHRAGYVHGDIKPSNIVIEPDGHATLIDLSMAIKIGSSLKTLPFRHYSPSYSPPQQIDAVGNIEPILDWYALAICYCATHRAHPYEGLDITQHQTSKKLTFFSHCRTSYQRIITHTLAEFQKEKQNSCHITYWMDH</sequence>
<evidence type="ECO:0000313" key="2">
    <source>
        <dbReference type="EMBL" id="AYV20031.1"/>
    </source>
</evidence>
<feature type="domain" description="Protein kinase" evidence="1">
    <location>
        <begin position="1"/>
        <end position="258"/>
    </location>
</feature>
<dbReference type="Proteomes" id="UP000279760">
    <property type="component" value="Chromosome 1"/>
</dbReference>
<accession>A0A3G4VA53</accession>
<dbReference type="PROSITE" id="PS00108">
    <property type="entry name" value="PROTEIN_KINASE_ST"/>
    <property type="match status" value="1"/>
</dbReference>
<reference evidence="2 3" key="1">
    <citation type="submission" date="2018-11" db="EMBL/GenBank/DDBJ databases">
        <title>Complete Genome Sequence of Vbrio mediterranei 117-T6: a Potential Pathogen Bacteria Isolated from the Conchocelis of Pyropia.</title>
        <authorList>
            <person name="Liu Q."/>
        </authorList>
    </citation>
    <scope>NUCLEOTIDE SEQUENCE [LARGE SCALE GENOMIC DNA]</scope>
    <source>
        <strain evidence="2 3">117-T6</strain>
    </source>
</reference>
<evidence type="ECO:0000313" key="3">
    <source>
        <dbReference type="Proteomes" id="UP000279760"/>
    </source>
</evidence>
<dbReference type="Gene3D" id="1.10.510.10">
    <property type="entry name" value="Transferase(Phosphotransferase) domain 1"/>
    <property type="match status" value="1"/>
</dbReference>
<dbReference type="Pfam" id="PF00069">
    <property type="entry name" value="Pkinase"/>
    <property type="match status" value="1"/>
</dbReference>
<name>A0A3G4VA53_9VIBR</name>
<organism evidence="2 3">
    <name type="scientific">Vibrio mediterranei</name>
    <dbReference type="NCBI Taxonomy" id="689"/>
    <lineage>
        <taxon>Bacteria</taxon>
        <taxon>Pseudomonadati</taxon>
        <taxon>Pseudomonadota</taxon>
        <taxon>Gammaproteobacteria</taxon>
        <taxon>Vibrionales</taxon>
        <taxon>Vibrionaceae</taxon>
        <taxon>Vibrio</taxon>
    </lineage>
</organism>
<dbReference type="AlphaFoldDB" id="A0A3G4VA53"/>
<dbReference type="PROSITE" id="PS50011">
    <property type="entry name" value="PROTEIN_KINASE_DOM"/>
    <property type="match status" value="1"/>
</dbReference>
<gene>
    <name evidence="2" type="ORF">ECB94_01405</name>
</gene>
<dbReference type="GO" id="GO:0005524">
    <property type="term" value="F:ATP binding"/>
    <property type="evidence" value="ECO:0007669"/>
    <property type="project" value="InterPro"/>
</dbReference>
<proteinExistence type="predicted"/>